<keyword evidence="1" id="KW-0732">Signal</keyword>
<accession>A0A1Y3PAS0</accession>
<sequence length="275" mass="31256">MRKHLTIALSMAVLLIAAAAAVIYAVNNHSPEPQTGVKLLGVESVGPLRNDLSKEQIQSFIDSAYKEYVKKKAESLHNVNPDAVLVQGKDFAVTAREFIEYKYQKLFIERLNETIFDHTVVDGQLKDAFGTPESKTGNLSNQELLRHFLSRYVLASHAKERGISVSRQELDDYIAFTKNALSGMDANTDMESDFTGKAFFEALLKMNGWTEEEYWELPKVREGYERDMLQQKLEKQLIETGKVGNHHEFLAYADKILDSAIKKLDVRWDLLDNIP</sequence>
<dbReference type="InterPro" id="IPR027304">
    <property type="entry name" value="Trigger_fact/SurA_dom_sf"/>
</dbReference>
<reference evidence="3" key="1">
    <citation type="submission" date="2016-06" db="EMBL/GenBank/DDBJ databases">
        <authorList>
            <person name="Nascimento L."/>
            <person name="Pereira R.V."/>
            <person name="Martins L.F."/>
            <person name="Quaggio R.B."/>
            <person name="Silva A.M."/>
            <person name="Setubal J.C."/>
        </authorList>
    </citation>
    <scope>NUCLEOTIDE SEQUENCE [LARGE SCALE GENOMIC DNA]</scope>
</reference>
<proteinExistence type="predicted"/>
<dbReference type="Proteomes" id="UP000196475">
    <property type="component" value="Unassembled WGS sequence"/>
</dbReference>
<dbReference type="SUPFAM" id="SSF109998">
    <property type="entry name" value="Triger factor/SurA peptide-binding domain-like"/>
    <property type="match status" value="1"/>
</dbReference>
<feature type="chain" id="PRO_5038448034" description="Peptidylprolyl isomerase" evidence="1">
    <location>
        <begin position="26"/>
        <end position="275"/>
    </location>
</feature>
<protein>
    <recommendedName>
        <fullName evidence="4">Peptidylprolyl isomerase</fullName>
    </recommendedName>
</protein>
<evidence type="ECO:0008006" key="4">
    <source>
        <dbReference type="Google" id="ProtNLM"/>
    </source>
</evidence>
<evidence type="ECO:0000313" key="3">
    <source>
        <dbReference type="Proteomes" id="UP000196475"/>
    </source>
</evidence>
<feature type="signal peptide" evidence="1">
    <location>
        <begin position="1"/>
        <end position="25"/>
    </location>
</feature>
<dbReference type="EMBL" id="LZRT01000130">
    <property type="protein sequence ID" value="OUM84421.1"/>
    <property type="molecule type" value="Genomic_DNA"/>
</dbReference>
<comment type="caution">
    <text evidence="2">The sequence shown here is derived from an EMBL/GenBank/DDBJ whole genome shotgun (WGS) entry which is preliminary data.</text>
</comment>
<evidence type="ECO:0000256" key="1">
    <source>
        <dbReference type="SAM" id="SignalP"/>
    </source>
</evidence>
<name>A0A1Y3PAS0_9BACI</name>
<evidence type="ECO:0000313" key="2">
    <source>
        <dbReference type="EMBL" id="OUM84421.1"/>
    </source>
</evidence>
<dbReference type="AlphaFoldDB" id="A0A1Y3PAS0"/>
<organism evidence="2 3">
    <name type="scientific">Bacillus thermozeamaize</name>
    <dbReference type="NCBI Taxonomy" id="230954"/>
    <lineage>
        <taxon>Bacteria</taxon>
        <taxon>Bacillati</taxon>
        <taxon>Bacillota</taxon>
        <taxon>Bacilli</taxon>
        <taxon>Bacillales</taxon>
        <taxon>Bacillaceae</taxon>
        <taxon>Bacillus</taxon>
    </lineage>
</organism>
<gene>
    <name evidence="2" type="ORF">BAA01_00960</name>
</gene>